<dbReference type="InterPro" id="IPR006665">
    <property type="entry name" value="OmpA-like"/>
</dbReference>
<comment type="caution">
    <text evidence="8">The sequence shown here is derived from an EMBL/GenBank/DDBJ whole genome shotgun (WGS) entry which is preliminary data.</text>
</comment>
<keyword evidence="6" id="KW-0732">Signal</keyword>
<dbReference type="SUPFAM" id="SSF103088">
    <property type="entry name" value="OmpA-like"/>
    <property type="match status" value="1"/>
</dbReference>
<dbReference type="EMBL" id="JAXCLW010000002">
    <property type="protein sequence ID" value="MDY0883358.1"/>
    <property type="molecule type" value="Genomic_DNA"/>
</dbReference>
<evidence type="ECO:0000256" key="6">
    <source>
        <dbReference type="SAM" id="SignalP"/>
    </source>
</evidence>
<comment type="subcellular location">
    <subcellularLocation>
        <location evidence="1">Cell outer membrane</location>
    </subcellularLocation>
</comment>
<evidence type="ECO:0000256" key="4">
    <source>
        <dbReference type="PROSITE-ProRule" id="PRU00473"/>
    </source>
</evidence>
<dbReference type="InterPro" id="IPR036737">
    <property type="entry name" value="OmpA-like_sf"/>
</dbReference>
<dbReference type="PANTHER" id="PTHR30329:SF21">
    <property type="entry name" value="LIPOPROTEIN YIAD-RELATED"/>
    <property type="match status" value="1"/>
</dbReference>
<sequence>MKRQLLLLAIGFLIGSTPALAQDGKKYVVLFPLGKATLNSEAHATIASAKQEYDRTGSANITVVGHTDTSGTASLNQRLSERRAKVVTDELVRLGVPASAISESGVGESDLAVQTGPGVREAQNRRTEINIVAPPPPPPAPAPEQPVAAAPPPPPPPPEEKRWMASAGGFYGYNFRDSKDEHSQMAGVNFGLDYKVINWMTVGVEQAVFYNFETDNNGFGGRSVFGPDFYFGDLLNMDLPVAPYIGGNVGYLYGSGIDDAGIAGPEIGITAGMFNFKVAYDMPFNQSADHGIINTTVGAVFHF</sequence>
<keyword evidence="9" id="KW-1185">Reference proteome</keyword>
<feature type="compositionally biased region" description="Pro residues" evidence="5">
    <location>
        <begin position="133"/>
        <end position="157"/>
    </location>
</feature>
<evidence type="ECO:0000256" key="2">
    <source>
        <dbReference type="ARBA" id="ARBA00023136"/>
    </source>
</evidence>
<dbReference type="Proteomes" id="UP001279642">
    <property type="component" value="Unassembled WGS sequence"/>
</dbReference>
<dbReference type="RefSeq" id="WP_320508396.1">
    <property type="nucleotide sequence ID" value="NZ_JAXCLW010000002.1"/>
</dbReference>
<dbReference type="PRINTS" id="PR01021">
    <property type="entry name" value="OMPADOMAIN"/>
</dbReference>
<dbReference type="CDD" id="cd07185">
    <property type="entry name" value="OmpA_C-like"/>
    <property type="match status" value="1"/>
</dbReference>
<protein>
    <submittedName>
        <fullName evidence="8">OmpA family protein</fullName>
    </submittedName>
</protein>
<dbReference type="Gene3D" id="3.30.1330.60">
    <property type="entry name" value="OmpA-like domain"/>
    <property type="match status" value="1"/>
</dbReference>
<evidence type="ECO:0000256" key="3">
    <source>
        <dbReference type="ARBA" id="ARBA00023237"/>
    </source>
</evidence>
<evidence type="ECO:0000259" key="7">
    <source>
        <dbReference type="PROSITE" id="PS51123"/>
    </source>
</evidence>
<feature type="region of interest" description="Disordered" evidence="5">
    <location>
        <begin position="130"/>
        <end position="162"/>
    </location>
</feature>
<evidence type="ECO:0000313" key="8">
    <source>
        <dbReference type="EMBL" id="MDY0883358.1"/>
    </source>
</evidence>
<feature type="chain" id="PRO_5046866033" evidence="6">
    <location>
        <begin position="22"/>
        <end position="303"/>
    </location>
</feature>
<keyword evidence="2 4" id="KW-0472">Membrane</keyword>
<evidence type="ECO:0000313" key="9">
    <source>
        <dbReference type="Proteomes" id="UP001279642"/>
    </source>
</evidence>
<dbReference type="InterPro" id="IPR006664">
    <property type="entry name" value="OMP_bac"/>
</dbReference>
<dbReference type="PROSITE" id="PS51123">
    <property type="entry name" value="OMPA_2"/>
    <property type="match status" value="1"/>
</dbReference>
<name>A0ABU5EAZ7_9PROT</name>
<keyword evidence="3" id="KW-0998">Cell outer membrane</keyword>
<gene>
    <name evidence="8" type="ORF">SMD27_10925</name>
</gene>
<reference evidence="8 9" key="1">
    <citation type="journal article" date="2016" name="Antonie Van Leeuwenhoek">
        <title>Dongia soli sp. nov., isolated from soil from Dokdo, Korea.</title>
        <authorList>
            <person name="Kim D.U."/>
            <person name="Lee H."/>
            <person name="Kim H."/>
            <person name="Kim S.G."/>
            <person name="Ka J.O."/>
        </authorList>
    </citation>
    <scope>NUCLEOTIDE SEQUENCE [LARGE SCALE GENOMIC DNA]</scope>
    <source>
        <strain evidence="8 9">D78</strain>
    </source>
</reference>
<dbReference type="PROSITE" id="PS01068">
    <property type="entry name" value="OMPA_1"/>
    <property type="match status" value="1"/>
</dbReference>
<dbReference type="InterPro" id="IPR050330">
    <property type="entry name" value="Bact_OuterMem_StrucFunc"/>
</dbReference>
<feature type="signal peptide" evidence="6">
    <location>
        <begin position="1"/>
        <end position="21"/>
    </location>
</feature>
<dbReference type="Pfam" id="PF00691">
    <property type="entry name" value="OmpA"/>
    <property type="match status" value="1"/>
</dbReference>
<dbReference type="InterPro" id="IPR006690">
    <property type="entry name" value="OMPA-like_CS"/>
</dbReference>
<organism evidence="8 9">
    <name type="scientific">Dongia soli</name>
    <dbReference type="NCBI Taxonomy" id="600628"/>
    <lineage>
        <taxon>Bacteria</taxon>
        <taxon>Pseudomonadati</taxon>
        <taxon>Pseudomonadota</taxon>
        <taxon>Alphaproteobacteria</taxon>
        <taxon>Rhodospirillales</taxon>
        <taxon>Dongiaceae</taxon>
        <taxon>Dongia</taxon>
    </lineage>
</organism>
<feature type="domain" description="OmpA-like" evidence="7">
    <location>
        <begin position="18"/>
        <end position="135"/>
    </location>
</feature>
<accession>A0ABU5EAZ7</accession>
<evidence type="ECO:0000256" key="1">
    <source>
        <dbReference type="ARBA" id="ARBA00004442"/>
    </source>
</evidence>
<proteinExistence type="predicted"/>
<evidence type="ECO:0000256" key="5">
    <source>
        <dbReference type="SAM" id="MobiDB-lite"/>
    </source>
</evidence>
<dbReference type="PANTHER" id="PTHR30329">
    <property type="entry name" value="STATOR ELEMENT OF FLAGELLAR MOTOR COMPLEX"/>
    <property type="match status" value="1"/>
</dbReference>